<sequence>MVPLPFFIHGGYRNPTTKPESYHLRKRAVLEKHNLIHSPTSARSVYSQERERESATNHCKASSFWILIQNIFSFRLLFLCICEKLISDGRCLPNKIRPGGTDIAFPRHVVEAWVTKCRAFWAKYLNLLSSYRLPWPKRTYHVRVSTDYCFRSTHLFVSNEEEKKGKVKIKIKIKKNLSNTEEKELSFSLCDDGSCVKNKTEEQIPLQVKLPQDSEKNDILLINKDTSEKAEEEISEKQDNMCSKCKHNIHILAIISFREAAQIFQPIIDTFPPHLVQKSAANVRAMPSPKLRSYRSHKQEQKNPLKERLQIRMHASDNRHQLEDNGPNCNEDFIQSHKHPSNRDHVPECRDRRNHYLDLAGVESPKRNNLSQLNHPSESPHISQDLDENHHRIDAKYVCPYRLLDRSHTCSKPHRTRECPGSSPFKKSSNYYQKLNANNESGSPHLYRTKVNRDPQDDLLNLDYDLNDLVPEAKFDWEKPHHRRSKSYDLYESNVMNPGGFYSPKLKPKKQSELGSDIRKPKLSNHLPSSPGHHYRHRHRDKERQRAMQEVANWIAREHSSPKVSETAKHFVRNSIVPNSPYKQLVERHEHHHLHEHVHHHYHHIVEF</sequence>
<keyword evidence="4 7" id="KW-0879">Wnt signaling pathway</keyword>
<feature type="region of interest" description="Disordered" evidence="8">
    <location>
        <begin position="499"/>
        <end position="542"/>
    </location>
</feature>
<dbReference type="AlphaFoldDB" id="A0AAV4P1Q8"/>
<evidence type="ECO:0000313" key="10">
    <source>
        <dbReference type="Proteomes" id="UP001054945"/>
    </source>
</evidence>
<evidence type="ECO:0000313" key="9">
    <source>
        <dbReference type="EMBL" id="GIX90126.1"/>
    </source>
</evidence>
<dbReference type="InterPro" id="IPR040140">
    <property type="entry name" value="Nkd-like"/>
</dbReference>
<evidence type="ECO:0000256" key="3">
    <source>
        <dbReference type="ARBA" id="ARBA00022490"/>
    </source>
</evidence>
<comment type="subcellular location">
    <subcellularLocation>
        <location evidence="7">Cell membrane</location>
    </subcellularLocation>
    <subcellularLocation>
        <location evidence="7">Cytoplasm</location>
    </subcellularLocation>
</comment>
<proteinExistence type="inferred from homology"/>
<evidence type="ECO:0000256" key="2">
    <source>
        <dbReference type="ARBA" id="ARBA00022475"/>
    </source>
</evidence>
<dbReference type="PANTHER" id="PTHR22611:SF9">
    <property type="entry name" value="PROTEIN NAKED CUTICLE"/>
    <property type="match status" value="1"/>
</dbReference>
<dbReference type="GO" id="GO:0090090">
    <property type="term" value="P:negative regulation of canonical Wnt signaling pathway"/>
    <property type="evidence" value="ECO:0007669"/>
    <property type="project" value="UniProtKB-ARBA"/>
</dbReference>
<accession>A0AAV4P1Q8</accession>
<keyword evidence="2 7" id="KW-1003">Cell membrane</keyword>
<organism evidence="9 10">
    <name type="scientific">Caerostris extrusa</name>
    <name type="common">Bark spider</name>
    <name type="synonym">Caerostris bankana</name>
    <dbReference type="NCBI Taxonomy" id="172846"/>
    <lineage>
        <taxon>Eukaryota</taxon>
        <taxon>Metazoa</taxon>
        <taxon>Ecdysozoa</taxon>
        <taxon>Arthropoda</taxon>
        <taxon>Chelicerata</taxon>
        <taxon>Arachnida</taxon>
        <taxon>Araneae</taxon>
        <taxon>Araneomorphae</taxon>
        <taxon>Entelegynae</taxon>
        <taxon>Araneoidea</taxon>
        <taxon>Araneidae</taxon>
        <taxon>Caerostris</taxon>
    </lineage>
</organism>
<dbReference type="GO" id="GO:0046872">
    <property type="term" value="F:metal ion binding"/>
    <property type="evidence" value="ECO:0007669"/>
    <property type="project" value="UniProtKB-KW"/>
</dbReference>
<dbReference type="GO" id="GO:0005886">
    <property type="term" value="C:plasma membrane"/>
    <property type="evidence" value="ECO:0007669"/>
    <property type="project" value="UniProtKB-SubCell"/>
</dbReference>
<keyword evidence="10" id="KW-1185">Reference proteome</keyword>
<name>A0AAV4P1Q8_CAEEX</name>
<keyword evidence="3" id="KW-0963">Cytoplasm</keyword>
<comment type="similarity">
    <text evidence="1 7">Belongs to the NKD family.</text>
</comment>
<comment type="function">
    <text evidence="7">Cell autonomous antagonist of the canonical Wnt signaling pathway.</text>
</comment>
<evidence type="ECO:0000256" key="1">
    <source>
        <dbReference type="ARBA" id="ARBA00007081"/>
    </source>
</evidence>
<evidence type="ECO:0000256" key="4">
    <source>
        <dbReference type="ARBA" id="ARBA00022687"/>
    </source>
</evidence>
<feature type="compositionally biased region" description="Basic and acidic residues" evidence="8">
    <location>
        <begin position="510"/>
        <end position="520"/>
    </location>
</feature>
<protein>
    <recommendedName>
        <fullName evidence="7">Protein naked cuticle homolog</fullName>
    </recommendedName>
</protein>
<keyword evidence="5" id="KW-0479">Metal-binding</keyword>
<keyword evidence="6" id="KW-0472">Membrane</keyword>
<feature type="region of interest" description="Disordered" evidence="8">
    <location>
        <begin position="360"/>
        <end position="387"/>
    </location>
</feature>
<reference evidence="9 10" key="1">
    <citation type="submission" date="2021-06" db="EMBL/GenBank/DDBJ databases">
        <title>Caerostris extrusa draft genome.</title>
        <authorList>
            <person name="Kono N."/>
            <person name="Arakawa K."/>
        </authorList>
    </citation>
    <scope>NUCLEOTIDE SEQUENCE [LARGE SCALE GENOMIC DNA]</scope>
</reference>
<gene>
    <name evidence="9" type="primary">AVEN_258173_1</name>
    <name evidence="9" type="ORF">CEXT_406051</name>
</gene>
<feature type="region of interest" description="Disordered" evidence="8">
    <location>
        <begin position="286"/>
        <end position="305"/>
    </location>
</feature>
<evidence type="ECO:0000256" key="5">
    <source>
        <dbReference type="ARBA" id="ARBA00022723"/>
    </source>
</evidence>
<comment type="caution">
    <text evidence="9">The sequence shown here is derived from an EMBL/GenBank/DDBJ whole genome shotgun (WGS) entry which is preliminary data.</text>
</comment>
<feature type="compositionally biased region" description="Polar residues" evidence="8">
    <location>
        <begin position="367"/>
        <end position="382"/>
    </location>
</feature>
<evidence type="ECO:0000256" key="6">
    <source>
        <dbReference type="ARBA" id="ARBA00023136"/>
    </source>
</evidence>
<dbReference type="GO" id="GO:0016055">
    <property type="term" value="P:Wnt signaling pathway"/>
    <property type="evidence" value="ECO:0007669"/>
    <property type="project" value="UniProtKB-UniRule"/>
</dbReference>
<dbReference type="EMBL" id="BPLR01021476">
    <property type="protein sequence ID" value="GIX90126.1"/>
    <property type="molecule type" value="Genomic_DNA"/>
</dbReference>
<evidence type="ECO:0000256" key="8">
    <source>
        <dbReference type="SAM" id="MobiDB-lite"/>
    </source>
</evidence>
<dbReference type="GO" id="GO:0005737">
    <property type="term" value="C:cytoplasm"/>
    <property type="evidence" value="ECO:0007669"/>
    <property type="project" value="UniProtKB-SubCell"/>
</dbReference>
<evidence type="ECO:0000256" key="7">
    <source>
        <dbReference type="RuleBase" id="RU367060"/>
    </source>
</evidence>
<dbReference type="PANTHER" id="PTHR22611">
    <property type="entry name" value="PROTEIN NAKED CUTICLE"/>
    <property type="match status" value="1"/>
</dbReference>
<dbReference type="Proteomes" id="UP001054945">
    <property type="component" value="Unassembled WGS sequence"/>
</dbReference>